<comment type="caution">
    <text evidence="4">The sequence shown here is derived from an EMBL/GenBank/DDBJ whole genome shotgun (WGS) entry which is preliminary data.</text>
</comment>
<keyword evidence="2" id="KW-0472">Membrane</keyword>
<evidence type="ECO:0000256" key="1">
    <source>
        <dbReference type="SAM" id="MobiDB-lite"/>
    </source>
</evidence>
<dbReference type="RefSeq" id="WP_386822153.1">
    <property type="nucleotide sequence ID" value="NZ_JBHTIF010000001.1"/>
</dbReference>
<keyword evidence="5" id="KW-1185">Reference proteome</keyword>
<feature type="transmembrane region" description="Helical" evidence="2">
    <location>
        <begin position="83"/>
        <end position="104"/>
    </location>
</feature>
<gene>
    <name evidence="4" type="ORF">ACFQ0E_02675</name>
</gene>
<feature type="domain" description="YdbS-like PH" evidence="3">
    <location>
        <begin position="109"/>
        <end position="186"/>
    </location>
</feature>
<feature type="transmembrane region" description="Helical" evidence="2">
    <location>
        <begin position="54"/>
        <end position="77"/>
    </location>
</feature>
<reference evidence="5" key="1">
    <citation type="journal article" date="2019" name="Int. J. Syst. Evol. Microbiol.">
        <title>The Global Catalogue of Microorganisms (GCM) 10K type strain sequencing project: providing services to taxonomists for standard genome sequencing and annotation.</title>
        <authorList>
            <consortium name="The Broad Institute Genomics Platform"/>
            <consortium name="The Broad Institute Genome Sequencing Center for Infectious Disease"/>
            <person name="Wu L."/>
            <person name="Ma J."/>
        </authorList>
    </citation>
    <scope>NUCLEOTIDE SEQUENCE [LARGE SCALE GENOMIC DNA]</scope>
    <source>
        <strain evidence="5">CCUG 55585</strain>
    </source>
</reference>
<dbReference type="Pfam" id="PF03703">
    <property type="entry name" value="bPH_2"/>
    <property type="match status" value="1"/>
</dbReference>
<keyword evidence="2" id="KW-0812">Transmembrane</keyword>
<evidence type="ECO:0000313" key="4">
    <source>
        <dbReference type="EMBL" id="MFD0724496.1"/>
    </source>
</evidence>
<dbReference type="InterPro" id="IPR005182">
    <property type="entry name" value="YdbS-like_PH"/>
</dbReference>
<name>A0ABW2Y7M0_9GAMM</name>
<dbReference type="Proteomes" id="UP001597110">
    <property type="component" value="Unassembled WGS sequence"/>
</dbReference>
<feature type="region of interest" description="Disordered" evidence="1">
    <location>
        <begin position="1"/>
        <end position="23"/>
    </location>
</feature>
<protein>
    <submittedName>
        <fullName evidence="4">PH domain-containing protein</fullName>
    </submittedName>
</protein>
<dbReference type="PANTHER" id="PTHR34473:SF3">
    <property type="entry name" value="TRANSMEMBRANE PROTEIN-RELATED"/>
    <property type="match status" value="1"/>
</dbReference>
<organism evidence="4 5">
    <name type="scientific">Lysobacter brunescens</name>
    <dbReference type="NCBI Taxonomy" id="262323"/>
    <lineage>
        <taxon>Bacteria</taxon>
        <taxon>Pseudomonadati</taxon>
        <taxon>Pseudomonadota</taxon>
        <taxon>Gammaproteobacteria</taxon>
        <taxon>Lysobacterales</taxon>
        <taxon>Lysobacteraceae</taxon>
        <taxon>Lysobacter</taxon>
    </lineage>
</organism>
<keyword evidence="2" id="KW-1133">Transmembrane helix</keyword>
<dbReference type="EMBL" id="JBHTIF010000001">
    <property type="protein sequence ID" value="MFD0724496.1"/>
    <property type="molecule type" value="Genomic_DNA"/>
</dbReference>
<evidence type="ECO:0000313" key="5">
    <source>
        <dbReference type="Proteomes" id="UP001597110"/>
    </source>
</evidence>
<sequence length="200" mass="22000">MTTNDPAADPAADPADASVGAPDAIDATDARSAPAPAMDTPLPLREWRPLPARAYRVFLIVSLIVAVPPAIAATVVLHRTADSLLWLQIAAVWTLALSLAAWVARRRFRYTFWLLDDAGFAVRRGRMWQWETRVPTSRVQHLDLKRGPIERAHGLASLVLHTAGTRLSAVSISGMEDADAEALRDHFSRQIDRQDDDDHA</sequence>
<dbReference type="PANTHER" id="PTHR34473">
    <property type="entry name" value="UPF0699 TRANSMEMBRANE PROTEIN YDBS"/>
    <property type="match status" value="1"/>
</dbReference>
<evidence type="ECO:0000256" key="2">
    <source>
        <dbReference type="SAM" id="Phobius"/>
    </source>
</evidence>
<accession>A0ABW2Y7M0</accession>
<proteinExistence type="predicted"/>
<evidence type="ECO:0000259" key="3">
    <source>
        <dbReference type="Pfam" id="PF03703"/>
    </source>
</evidence>